<dbReference type="Gene3D" id="3.40.50.720">
    <property type="entry name" value="NAD(P)-binding Rossmann-like Domain"/>
    <property type="match status" value="1"/>
</dbReference>
<feature type="transmembrane region" description="Helical" evidence="12">
    <location>
        <begin position="12"/>
        <end position="30"/>
    </location>
</feature>
<evidence type="ECO:0000256" key="2">
    <source>
        <dbReference type="ARBA" id="ARBA00009919"/>
    </source>
</evidence>
<dbReference type="GO" id="GO:0005741">
    <property type="term" value="C:mitochondrial outer membrane"/>
    <property type="evidence" value="ECO:0007669"/>
    <property type="project" value="UniProtKB-SubCell"/>
</dbReference>
<dbReference type="OrthoDB" id="10265862at2759"/>
<dbReference type="EMBL" id="KE651168">
    <property type="protein sequence ID" value="EEB07010.1"/>
    <property type="molecule type" value="Genomic_DNA"/>
</dbReference>
<evidence type="ECO:0000256" key="10">
    <source>
        <dbReference type="ARBA" id="ARBA00023136"/>
    </source>
</evidence>
<keyword evidence="8 12" id="KW-1133">Transmembrane helix</keyword>
<evidence type="ECO:0000256" key="6">
    <source>
        <dbReference type="ARBA" id="ARBA00022787"/>
    </source>
</evidence>
<evidence type="ECO:0000256" key="5">
    <source>
        <dbReference type="ARBA" id="ARBA00022741"/>
    </source>
</evidence>
<comment type="subcellular location">
    <subcellularLocation>
        <location evidence="1">Mitochondrion outer membrane</location>
        <topology evidence="1">Multi-pass membrane protein</topology>
    </subcellularLocation>
</comment>
<keyword evidence="16" id="KW-1185">Reference proteome</keyword>
<dbReference type="InterPro" id="IPR045886">
    <property type="entry name" value="ThiF/MoeB/HesA"/>
</dbReference>
<dbReference type="Proteomes" id="UP000001744">
    <property type="component" value="Unassembled WGS sequence"/>
</dbReference>
<dbReference type="AlphaFoldDB" id="B6JZP2"/>
<keyword evidence="7" id="KW-0067">ATP-binding</keyword>
<evidence type="ECO:0000256" key="12">
    <source>
        <dbReference type="SAM" id="Phobius"/>
    </source>
</evidence>
<dbReference type="STRING" id="402676.B6JZP2"/>
<comment type="function">
    <text evidence="11">Catalyzes the ATP-dependent dehydration of threonylcarbamoyladenosine at position 37 (t(6)A37) to form cyclic t(6)A37 (ct(6)A37) in tRNAs that read codons beginning with adenine.</text>
</comment>
<evidence type="ECO:0000313" key="14">
    <source>
        <dbReference type="EMBL" id="EEB07010.1"/>
    </source>
</evidence>
<keyword evidence="4 12" id="KW-0812">Transmembrane</keyword>
<proteinExistence type="inferred from homology"/>
<dbReference type="CDD" id="cd00755">
    <property type="entry name" value="YgdL_like"/>
    <property type="match status" value="1"/>
</dbReference>
<dbReference type="GO" id="GO:0008641">
    <property type="term" value="F:ubiquitin-like modifier activating enzyme activity"/>
    <property type="evidence" value="ECO:0007669"/>
    <property type="project" value="InterPro"/>
</dbReference>
<comment type="similarity">
    <text evidence="2">Belongs to the HesA/MoeB/ThiF family.</text>
</comment>
<evidence type="ECO:0000256" key="9">
    <source>
        <dbReference type="ARBA" id="ARBA00023128"/>
    </source>
</evidence>
<dbReference type="Pfam" id="PF00899">
    <property type="entry name" value="ThiF"/>
    <property type="match status" value="1"/>
</dbReference>
<evidence type="ECO:0000259" key="13">
    <source>
        <dbReference type="Pfam" id="PF00899"/>
    </source>
</evidence>
<evidence type="ECO:0000256" key="1">
    <source>
        <dbReference type="ARBA" id="ARBA00004374"/>
    </source>
</evidence>
<dbReference type="RefSeq" id="XP_002173303.1">
    <property type="nucleotide sequence ID" value="XM_002173267.2"/>
</dbReference>
<evidence type="ECO:0000256" key="8">
    <source>
        <dbReference type="ARBA" id="ARBA00022989"/>
    </source>
</evidence>
<dbReference type="eggNOG" id="KOG2018">
    <property type="taxonomic scope" value="Eukaryota"/>
</dbReference>
<dbReference type="InterPro" id="IPR000594">
    <property type="entry name" value="ThiF_NAD_FAD-bd"/>
</dbReference>
<dbReference type="PANTHER" id="PTHR43267:SF2">
    <property type="entry name" value="TRNA THREONYLCARBAMOYLADENOSINE DEHYDRATASE 1-RELATED"/>
    <property type="match status" value="1"/>
</dbReference>
<dbReference type="GO" id="GO:0061504">
    <property type="term" value="P:cyclic threonylcarbamoyladenosine biosynthetic process"/>
    <property type="evidence" value="ECO:0000318"/>
    <property type="project" value="GO_Central"/>
</dbReference>
<reference evidence="14 16" key="1">
    <citation type="journal article" date="2011" name="Science">
        <title>Comparative functional genomics of the fission yeasts.</title>
        <authorList>
            <person name="Rhind N."/>
            <person name="Chen Z."/>
            <person name="Yassour M."/>
            <person name="Thompson D.A."/>
            <person name="Haas B.J."/>
            <person name="Habib N."/>
            <person name="Wapinski I."/>
            <person name="Roy S."/>
            <person name="Lin M.F."/>
            <person name="Heiman D.I."/>
            <person name="Young S.K."/>
            <person name="Furuya K."/>
            <person name="Guo Y."/>
            <person name="Pidoux A."/>
            <person name="Chen H.M."/>
            <person name="Robbertse B."/>
            <person name="Goldberg J.M."/>
            <person name="Aoki K."/>
            <person name="Bayne E.H."/>
            <person name="Berlin A.M."/>
            <person name="Desjardins C.A."/>
            <person name="Dobbs E."/>
            <person name="Dukaj L."/>
            <person name="Fan L."/>
            <person name="FitzGerald M.G."/>
            <person name="French C."/>
            <person name="Gujja S."/>
            <person name="Hansen K."/>
            <person name="Keifenheim D."/>
            <person name="Levin J.Z."/>
            <person name="Mosher R.A."/>
            <person name="Mueller C.A."/>
            <person name="Pfiffner J."/>
            <person name="Priest M."/>
            <person name="Russ C."/>
            <person name="Smialowska A."/>
            <person name="Swoboda P."/>
            <person name="Sykes S.M."/>
            <person name="Vaughn M."/>
            <person name="Vengrova S."/>
            <person name="Yoder R."/>
            <person name="Zeng Q."/>
            <person name="Allshire R."/>
            <person name="Baulcombe D."/>
            <person name="Birren B.W."/>
            <person name="Brown W."/>
            <person name="Ekwall K."/>
            <person name="Kellis M."/>
            <person name="Leatherwood J."/>
            <person name="Levin H."/>
            <person name="Margalit H."/>
            <person name="Martienssen R."/>
            <person name="Nieduszynski C.A."/>
            <person name="Spatafora J.W."/>
            <person name="Friedman N."/>
            <person name="Dalgaard J.Z."/>
            <person name="Baumann P."/>
            <person name="Niki H."/>
            <person name="Regev A."/>
            <person name="Nusbaum C."/>
        </authorList>
    </citation>
    <scope>NUCLEOTIDE SEQUENCE [LARGE SCALE GENOMIC DNA]</scope>
    <source>
        <strain evidence="16">yFS275 / FY16936</strain>
    </source>
</reference>
<evidence type="ECO:0000256" key="3">
    <source>
        <dbReference type="ARBA" id="ARBA00022598"/>
    </source>
</evidence>
<evidence type="ECO:0000256" key="4">
    <source>
        <dbReference type="ARBA" id="ARBA00022692"/>
    </source>
</evidence>
<keyword evidence="9" id="KW-0496">Mitochondrion</keyword>
<evidence type="ECO:0000313" key="15">
    <source>
        <dbReference type="JaponicusDB" id="SJAG_02084"/>
    </source>
</evidence>
<name>B6JZP2_SCHJY</name>
<dbReference type="GO" id="GO:0061503">
    <property type="term" value="F:tRNA threonylcarbamoyladenosine dehydratase"/>
    <property type="evidence" value="ECO:0000318"/>
    <property type="project" value="GO_Central"/>
</dbReference>
<dbReference type="SUPFAM" id="SSF69572">
    <property type="entry name" value="Activating enzymes of the ubiquitin-like proteins"/>
    <property type="match status" value="1"/>
</dbReference>
<evidence type="ECO:0000256" key="11">
    <source>
        <dbReference type="ARBA" id="ARBA00060084"/>
    </source>
</evidence>
<dbReference type="HOGENOM" id="CLU_013325_9_3_1"/>
<gene>
    <name evidence="15" type="primary">tcd1</name>
    <name evidence="14" type="ORF">SJAG_02084</name>
</gene>
<dbReference type="VEuPathDB" id="FungiDB:SJAG_02084"/>
<dbReference type="GeneID" id="7047930"/>
<dbReference type="GO" id="GO:0005524">
    <property type="term" value="F:ATP binding"/>
    <property type="evidence" value="ECO:0007669"/>
    <property type="project" value="UniProtKB-KW"/>
</dbReference>
<dbReference type="FunFam" id="3.40.50.720:FF:000125">
    <property type="entry name" value="tRNA threonylcarbamoyladenosine dehydratase 2-like"/>
    <property type="match status" value="1"/>
</dbReference>
<feature type="transmembrane region" description="Helical" evidence="12">
    <location>
        <begin position="106"/>
        <end position="125"/>
    </location>
</feature>
<feature type="domain" description="THIF-type NAD/FAD binding fold" evidence="13">
    <location>
        <begin position="89"/>
        <end position="367"/>
    </location>
</feature>
<evidence type="ECO:0000313" key="16">
    <source>
        <dbReference type="Proteomes" id="UP000001744"/>
    </source>
</evidence>
<sequence>MAPKWFSSRTWVAISSSLATAAILLGTIQIRKQCSRRKYEKLLREESTVDVMLDETGFPIDKKERAAASQLLKEEDPEMKEQLIREQLARNYAFFGEKGMSQLRNALVVVVGCGGVGSWVTVMLARSGVGRIRIIDFDQISLSSLNRHSVATLKDVGTPKVVALKNAIASFAPWVDVDARITLFQKDNADELLMEGQPVFIVDAIDNIQTKVDLLAYCHEHNLRVISSTGSACKSDPTRINIADISATAEDPLSRATRRRLRLRGITEGIRVVYSSEKPDPEKASLLPLSEEEFSKGQVDELSVLPEFRVRILPVMGPLPGIFGLTIATHILTTLAEYPTAPISTQSRPRLYDESLKRIHAEARNDNVHLDYRFSAAEMSYLIEEVYAGRSALPPHETQKITLVRWDPAKPFAIENFVAMTRNEARHHEETVLANKLDPTAVYPAEVVETVHKFLKRIQCWKQLY</sequence>
<dbReference type="JaponicusDB" id="SJAG_02084">
    <property type="gene designation" value="tcd1"/>
</dbReference>
<keyword evidence="6" id="KW-1000">Mitochondrion outer membrane</keyword>
<accession>B6JZP2</accession>
<organism evidence="14 16">
    <name type="scientific">Schizosaccharomyces japonicus (strain yFS275 / FY16936)</name>
    <name type="common">Fission yeast</name>
    <dbReference type="NCBI Taxonomy" id="402676"/>
    <lineage>
        <taxon>Eukaryota</taxon>
        <taxon>Fungi</taxon>
        <taxon>Dikarya</taxon>
        <taxon>Ascomycota</taxon>
        <taxon>Taphrinomycotina</taxon>
        <taxon>Schizosaccharomycetes</taxon>
        <taxon>Schizosaccharomycetales</taxon>
        <taxon>Schizosaccharomycetaceae</taxon>
        <taxon>Schizosaccharomyces</taxon>
    </lineage>
</organism>
<dbReference type="GO" id="GO:0016887">
    <property type="term" value="F:ATP hydrolysis activity"/>
    <property type="evidence" value="ECO:0007669"/>
    <property type="project" value="UniProtKB-ARBA"/>
</dbReference>
<protein>
    <submittedName>
        <fullName evidence="14">Moeb/ThiF domain-containing protein</fullName>
    </submittedName>
</protein>
<dbReference type="OMA" id="GSWVVTM"/>
<keyword evidence="10 12" id="KW-0472">Membrane</keyword>
<keyword evidence="3" id="KW-0436">Ligase</keyword>
<evidence type="ECO:0000256" key="7">
    <source>
        <dbReference type="ARBA" id="ARBA00022840"/>
    </source>
</evidence>
<dbReference type="PANTHER" id="PTHR43267">
    <property type="entry name" value="TRNA THREONYLCARBAMOYLADENOSINE DEHYDRATASE"/>
    <property type="match status" value="1"/>
</dbReference>
<dbReference type="InterPro" id="IPR035985">
    <property type="entry name" value="Ubiquitin-activating_enz"/>
</dbReference>
<keyword evidence="5" id="KW-0547">Nucleotide-binding</keyword>